<evidence type="ECO:0000313" key="1">
    <source>
        <dbReference type="EMBL" id="MDQ8206854.1"/>
    </source>
</evidence>
<dbReference type="EMBL" id="JARXHW010000008">
    <property type="protein sequence ID" value="MDQ8206854.1"/>
    <property type="molecule type" value="Genomic_DNA"/>
</dbReference>
<dbReference type="InterPro" id="IPR017642">
    <property type="entry name" value="DNA_S_mod_DndB"/>
</dbReference>
<dbReference type="InterPro" id="IPR017601">
    <property type="entry name" value="DGQHR-contain_dom"/>
</dbReference>
<organism evidence="1 2">
    <name type="scientific">Thalassobacterium maritimum</name>
    <dbReference type="NCBI Taxonomy" id="3041265"/>
    <lineage>
        <taxon>Bacteria</taxon>
        <taxon>Pseudomonadati</taxon>
        <taxon>Verrucomicrobiota</taxon>
        <taxon>Opitutia</taxon>
        <taxon>Puniceicoccales</taxon>
        <taxon>Coraliomargaritaceae</taxon>
        <taxon>Thalassobacterium</taxon>
    </lineage>
</organism>
<dbReference type="NCBIfam" id="NF041060">
    <property type="entry name" value="DpdB"/>
    <property type="match status" value="1"/>
</dbReference>
<evidence type="ECO:0000313" key="2">
    <source>
        <dbReference type="Proteomes" id="UP001225316"/>
    </source>
</evidence>
<dbReference type="CDD" id="cd16413">
    <property type="entry name" value="DGQHR_domain"/>
    <property type="match status" value="1"/>
</dbReference>
<comment type="caution">
    <text evidence="1">The sequence shown here is derived from an EMBL/GenBank/DDBJ whole genome shotgun (WGS) entry which is preliminary data.</text>
</comment>
<dbReference type="Pfam" id="PF14072">
    <property type="entry name" value="DndB"/>
    <property type="match status" value="1"/>
</dbReference>
<keyword evidence="2" id="KW-1185">Reference proteome</keyword>
<gene>
    <name evidence="1" type="primary">dbpB</name>
    <name evidence="1" type="ORF">QEH52_05000</name>
</gene>
<reference evidence="1 2" key="1">
    <citation type="submission" date="2023-04" db="EMBL/GenBank/DDBJ databases">
        <title>A novel bacteria isolated from coastal sediment.</title>
        <authorList>
            <person name="Liu X.-J."/>
            <person name="Du Z.-J."/>
        </authorList>
    </citation>
    <scope>NUCLEOTIDE SEQUENCE [LARGE SCALE GENOMIC DNA]</scope>
    <source>
        <strain evidence="1 2">SDUM461003</strain>
    </source>
</reference>
<dbReference type="RefSeq" id="WP_308948982.1">
    <property type="nucleotide sequence ID" value="NZ_JARXHW010000008.1"/>
</dbReference>
<accession>A0ABU1ARR9</accession>
<proteinExistence type="predicted"/>
<sequence length="379" mass="42446">MSETIQIPAIKFSQGNNRELYSFVVDGKIIPKFANIVRIGRDQENQNELFGYQRPEVFAHIKEIRRYLESENPLMPNALVIAFDRTVDFDEFTMKGADNSASSAGVLNLPCSDDAAMKIGWIVDGQQRTAAIRDSSVESFPVSVVAFVANQEEQREQFILVNSTKPLPKDLIYELLPSTNTRLALPLEKRKLPAQIVTRLNYPVDSDGPSPFAGRIKTPTNRNPDANISYNSVLKLLEHSLSDGTLMHYTYTESGEPDVDGIVTILNKYWGAVADTFPTAWKLPPTKSRLTHGAGMVSMGFLMDAITERADDHADLSKAAFRDEIERISGQCKWIEGSWNFSDGPRAWNDIQNLPKDIEALANYLLKEYLSKHTVSSNK</sequence>
<protein>
    <submittedName>
        <fullName evidence="1">DGQHR domain-containing protein DpdB</fullName>
    </submittedName>
</protein>
<dbReference type="Proteomes" id="UP001225316">
    <property type="component" value="Unassembled WGS sequence"/>
</dbReference>
<name>A0ABU1ARR9_9BACT</name>
<dbReference type="NCBIfam" id="TIGR03187">
    <property type="entry name" value="DGQHR"/>
    <property type="match status" value="1"/>
</dbReference>